<dbReference type="Proteomes" id="UP001342826">
    <property type="component" value="Unassembled WGS sequence"/>
</dbReference>
<evidence type="ECO:0000256" key="3">
    <source>
        <dbReference type="ARBA" id="ARBA00022801"/>
    </source>
</evidence>
<comment type="caution">
    <text evidence="6">The sequence shown here is derived from an EMBL/GenBank/DDBJ whole genome shotgun (WGS) entry which is preliminary data.</text>
</comment>
<dbReference type="SUPFAM" id="SSF50685">
    <property type="entry name" value="Barwin-like endoglucanases"/>
    <property type="match status" value="1"/>
</dbReference>
<dbReference type="InterPro" id="IPR010611">
    <property type="entry name" value="3D_dom"/>
</dbReference>
<dbReference type="PROSITE" id="PS51935">
    <property type="entry name" value="NLPC_P60"/>
    <property type="match status" value="1"/>
</dbReference>
<dbReference type="InterPro" id="IPR056937">
    <property type="entry name" value="YqbQ/XkdQ"/>
</dbReference>
<dbReference type="PANTHER" id="PTHR47053:SF1">
    <property type="entry name" value="MUREIN DD-ENDOPEPTIDASE MEPH-RELATED"/>
    <property type="match status" value="1"/>
</dbReference>
<dbReference type="InterPro" id="IPR059180">
    <property type="entry name" value="3D_YorM"/>
</dbReference>
<dbReference type="InterPro" id="IPR051202">
    <property type="entry name" value="Peptidase_C40"/>
</dbReference>
<dbReference type="InterPro" id="IPR000064">
    <property type="entry name" value="NLP_P60_dom"/>
</dbReference>
<evidence type="ECO:0000259" key="5">
    <source>
        <dbReference type="PROSITE" id="PS51935"/>
    </source>
</evidence>
<comment type="similarity">
    <text evidence="1">Belongs to the peptidase C40 family.</text>
</comment>
<keyword evidence="4" id="KW-0788">Thiol protease</keyword>
<proteinExistence type="inferred from homology"/>
<dbReference type="Gene3D" id="3.90.1720.10">
    <property type="entry name" value="endopeptidase domain like (from Nostoc punctiforme)"/>
    <property type="match status" value="1"/>
</dbReference>
<evidence type="ECO:0000256" key="4">
    <source>
        <dbReference type="ARBA" id="ARBA00022807"/>
    </source>
</evidence>
<evidence type="ECO:0000256" key="1">
    <source>
        <dbReference type="ARBA" id="ARBA00007074"/>
    </source>
</evidence>
<gene>
    <name evidence="6" type="ORF">P9271_00140</name>
</gene>
<name>A0ABU6NSS4_9BACI</name>
<dbReference type="CDD" id="cd14667">
    <property type="entry name" value="3D_containing_proteins"/>
    <property type="match status" value="1"/>
</dbReference>
<sequence length="630" mass="69332">MSNEIKELDYSSVRPQINVIYYTDKKITYLDGIIQDISISGDVAKSCRTCEIAFKNTSDGRSRLIDIKMGKEIRILYNKNELFRGIIFNNDRNERGEETITVYDPNVYLSKNSDVIKENNITASELIKKLAKSFGIKIGRIDNTGHKIPKLYIAGKTLYDMIIIALTETQKATGQRYMLRNNKGALELIAVKTATKWLRVEGGRNLISASYKESIDEVKTKVKITSGDEFNPTQTAVAGGTSEYGTMQHYEHNSDTNNATNIQTLANQLLNAWNKPKTEMDVETLGVADIVSGIAIIVQNALTGLKGSFFVLADNHRFTADGVHTMSLKISKTLDLPYQEYEPPQENNSSGYDIYEGGSTLKANYESGWIATAYDPALGGINGSGDYKTTASGTKVQANRTLAVDPKVIPYGSIVAIKVPSMPQYDGIYLAEDTGGAIKGKRIDILIRGKKNTANFGRRQVQVAIIEKGQGKADARAIASKWPSTKKKIQEQLNAPPKQSAAASSKAQKVVEIANSYKGDLKYKFGGKNIASGKGDCSGFTYYVYKQAGIDIGHGTSTQVAKGKRIEKAHAQPGDLVFFQGTYRSGVSHVGIVTRQGYCVSLKSSEPFCDEHSYTTGYWGKKFMEIRRVL</sequence>
<keyword evidence="3" id="KW-0378">Hydrolase</keyword>
<dbReference type="SUPFAM" id="SSF69279">
    <property type="entry name" value="Phage tail proteins"/>
    <property type="match status" value="1"/>
</dbReference>
<evidence type="ECO:0000313" key="6">
    <source>
        <dbReference type="EMBL" id="MED4399768.1"/>
    </source>
</evidence>
<dbReference type="Gene3D" id="2.40.40.10">
    <property type="entry name" value="RlpA-like domain"/>
    <property type="match status" value="1"/>
</dbReference>
<dbReference type="InterPro" id="IPR038765">
    <property type="entry name" value="Papain-like_cys_pep_sf"/>
</dbReference>
<reference evidence="6 7" key="1">
    <citation type="submission" date="2023-03" db="EMBL/GenBank/DDBJ databases">
        <title>Bacillus Genome Sequencing.</title>
        <authorList>
            <person name="Dunlap C."/>
        </authorList>
    </citation>
    <scope>NUCLEOTIDE SEQUENCE [LARGE SCALE GENOMIC DNA]</scope>
    <source>
        <strain evidence="6 7">NRS-1717</strain>
    </source>
</reference>
<feature type="domain" description="NlpC/P60" evidence="5">
    <location>
        <begin position="504"/>
        <end position="630"/>
    </location>
</feature>
<keyword evidence="2" id="KW-0645">Protease</keyword>
<protein>
    <submittedName>
        <fullName evidence="6">NlpC/P60 family protein</fullName>
    </submittedName>
</protein>
<dbReference type="Pfam" id="PF00877">
    <property type="entry name" value="NLPC_P60"/>
    <property type="match status" value="1"/>
</dbReference>
<dbReference type="InterPro" id="IPR036908">
    <property type="entry name" value="RlpA-like_sf"/>
</dbReference>
<dbReference type="SUPFAM" id="SSF54001">
    <property type="entry name" value="Cysteine proteinases"/>
    <property type="match status" value="1"/>
</dbReference>
<organism evidence="6 7">
    <name type="scientific">Metabacillus fastidiosus</name>
    <dbReference type="NCBI Taxonomy" id="1458"/>
    <lineage>
        <taxon>Bacteria</taxon>
        <taxon>Bacillati</taxon>
        <taxon>Bacillota</taxon>
        <taxon>Bacilli</taxon>
        <taxon>Bacillales</taxon>
        <taxon>Bacillaceae</taxon>
        <taxon>Metabacillus</taxon>
    </lineage>
</organism>
<dbReference type="RefSeq" id="WP_328014489.1">
    <property type="nucleotide sequence ID" value="NZ_JARTFS010000001.1"/>
</dbReference>
<keyword evidence="7" id="KW-1185">Reference proteome</keyword>
<dbReference type="EMBL" id="JARTFS010000001">
    <property type="protein sequence ID" value="MED4399768.1"/>
    <property type="molecule type" value="Genomic_DNA"/>
</dbReference>
<dbReference type="PANTHER" id="PTHR47053">
    <property type="entry name" value="MUREIN DD-ENDOPEPTIDASE MEPH-RELATED"/>
    <property type="match status" value="1"/>
</dbReference>
<dbReference type="Pfam" id="PF06725">
    <property type="entry name" value="3D"/>
    <property type="match status" value="1"/>
</dbReference>
<evidence type="ECO:0000313" key="7">
    <source>
        <dbReference type="Proteomes" id="UP001342826"/>
    </source>
</evidence>
<accession>A0ABU6NSS4</accession>
<dbReference type="Pfam" id="PF24032">
    <property type="entry name" value="YQBQ"/>
    <property type="match status" value="1"/>
</dbReference>
<evidence type="ECO:0000256" key="2">
    <source>
        <dbReference type="ARBA" id="ARBA00022670"/>
    </source>
</evidence>